<dbReference type="GO" id="GO:0005576">
    <property type="term" value="C:extracellular region"/>
    <property type="evidence" value="ECO:0007669"/>
    <property type="project" value="TreeGrafter"/>
</dbReference>
<evidence type="ECO:0000256" key="11">
    <source>
        <dbReference type="ARBA" id="ARBA00023316"/>
    </source>
</evidence>
<dbReference type="Pfam" id="PF03734">
    <property type="entry name" value="YkuD"/>
    <property type="match status" value="1"/>
</dbReference>
<dbReference type="PROSITE" id="PS52029">
    <property type="entry name" value="LD_TPASE"/>
    <property type="match status" value="1"/>
</dbReference>
<evidence type="ECO:0000256" key="5">
    <source>
        <dbReference type="ARBA" id="ARBA00022960"/>
    </source>
</evidence>
<evidence type="ECO:0000256" key="7">
    <source>
        <dbReference type="ARBA" id="ARBA00023136"/>
    </source>
</evidence>
<dbReference type="SUPFAM" id="SSF141523">
    <property type="entry name" value="L,D-transpeptidase catalytic domain-like"/>
    <property type="match status" value="1"/>
</dbReference>
<dbReference type="UniPathway" id="UPA00219"/>
<accession>A0A2W5B2K4</accession>
<dbReference type="Gene3D" id="2.60.40.3780">
    <property type="match status" value="1"/>
</dbReference>
<sequence length="407" mass="43808">MSFLSRIGQRQAGRVLNPRRAIVAAVAAASLVTLGACTIDTDRSEGDTSATEEAQEKKVGITASVKDGADGVNPTETVTLTSDKALSDVSLMDSAGNTIEGKLNKDKTEWRSTAGMEYGSSYTLTATNGATDLNQTFTTIQPNVLTNAYLAPLDGVTVGVGQSIALKLDSVPTDRKAVQDAISIKTEPKVEGAFYWISNTEVRWRPENYWKPGTTVTVDAKLRGVDLGDGLYSADDRKAKFTIGDDVRAVVDDAAKTMTVTKNGQTLKTMPTSNGRDNTQWATPNGVYQIGDQYEALTMDSNTFGYSEAEGGYVTDVSYATQMSYSGIYIHAAPWSVWAQGSQNTSHGCINLSMENANWVYQNFKRGDIVTVKNSTGPTLPGYDGLGDWNIDWKTWKAGNAGDGPQY</sequence>
<comment type="pathway">
    <text evidence="1 13">Cell wall biogenesis; peptidoglycan biosynthesis.</text>
</comment>
<evidence type="ECO:0000256" key="13">
    <source>
        <dbReference type="PROSITE-ProRule" id="PRU01373"/>
    </source>
</evidence>
<feature type="active site" description="Proton donor/acceptor" evidence="13">
    <location>
        <position position="331"/>
    </location>
</feature>
<keyword evidence="6 13" id="KW-0573">Peptidoglycan synthesis</keyword>
<keyword evidence="10" id="KW-0012">Acyltransferase</keyword>
<proteinExistence type="predicted"/>
<dbReference type="InterPro" id="IPR041280">
    <property type="entry name" value="Big_10"/>
</dbReference>
<dbReference type="PANTHER" id="PTHR30582">
    <property type="entry name" value="L,D-TRANSPEPTIDASE"/>
    <property type="match status" value="1"/>
</dbReference>
<keyword evidence="4" id="KW-0732">Signal</keyword>
<keyword evidence="9" id="KW-0449">Lipoprotein</keyword>
<feature type="active site" description="Nucleophile" evidence="13">
    <location>
        <position position="349"/>
    </location>
</feature>
<evidence type="ECO:0000256" key="3">
    <source>
        <dbReference type="ARBA" id="ARBA00022679"/>
    </source>
</evidence>
<reference evidence="15 16" key="1">
    <citation type="submission" date="2017-11" db="EMBL/GenBank/DDBJ databases">
        <title>Infants hospitalized years apart are colonized by the same room-sourced microbial strains.</title>
        <authorList>
            <person name="Brooks B."/>
            <person name="Olm M.R."/>
            <person name="Firek B.A."/>
            <person name="Baker R."/>
            <person name="Thomas B.C."/>
            <person name="Morowitz M.J."/>
            <person name="Banfield J.F."/>
        </authorList>
    </citation>
    <scope>NUCLEOTIDE SEQUENCE [LARGE SCALE GENOMIC DNA]</scope>
    <source>
        <strain evidence="15">S2_012_000_R3_87</strain>
    </source>
</reference>
<evidence type="ECO:0000256" key="8">
    <source>
        <dbReference type="ARBA" id="ARBA00023139"/>
    </source>
</evidence>
<dbReference type="GO" id="GO:0016746">
    <property type="term" value="F:acyltransferase activity"/>
    <property type="evidence" value="ECO:0007669"/>
    <property type="project" value="UniProtKB-KW"/>
</dbReference>
<dbReference type="FunFam" id="2.40.440.10:FF:000005">
    <property type="entry name" value="L,D-transpeptidase 2"/>
    <property type="match status" value="1"/>
</dbReference>
<dbReference type="InterPro" id="IPR050979">
    <property type="entry name" value="LD-transpeptidase"/>
</dbReference>
<organism evidence="15 16">
    <name type="scientific">Corynebacterium urealyticum</name>
    <dbReference type="NCBI Taxonomy" id="43771"/>
    <lineage>
        <taxon>Bacteria</taxon>
        <taxon>Bacillati</taxon>
        <taxon>Actinomycetota</taxon>
        <taxon>Actinomycetes</taxon>
        <taxon>Mycobacteriales</taxon>
        <taxon>Corynebacteriaceae</taxon>
        <taxon>Corynebacterium</taxon>
    </lineage>
</organism>
<keyword evidence="3" id="KW-0808">Transferase</keyword>
<feature type="domain" description="L,D-TPase catalytic" evidence="14">
    <location>
        <begin position="247"/>
        <end position="373"/>
    </location>
</feature>
<evidence type="ECO:0000256" key="6">
    <source>
        <dbReference type="ARBA" id="ARBA00022984"/>
    </source>
</evidence>
<evidence type="ECO:0000313" key="15">
    <source>
        <dbReference type="EMBL" id="PZO99726.1"/>
    </source>
</evidence>
<dbReference type="GO" id="GO:0008360">
    <property type="term" value="P:regulation of cell shape"/>
    <property type="evidence" value="ECO:0007669"/>
    <property type="project" value="UniProtKB-UniRule"/>
</dbReference>
<evidence type="ECO:0000259" key="14">
    <source>
        <dbReference type="PROSITE" id="PS52029"/>
    </source>
</evidence>
<dbReference type="GO" id="GO:0071972">
    <property type="term" value="F:peptidoglycan L,D-transpeptidase activity"/>
    <property type="evidence" value="ECO:0007669"/>
    <property type="project" value="TreeGrafter"/>
</dbReference>
<protein>
    <submittedName>
        <fullName evidence="15">Transpeptidase</fullName>
    </submittedName>
</protein>
<dbReference type="InterPro" id="IPR005490">
    <property type="entry name" value="LD_TPept_cat_dom"/>
</dbReference>
<keyword evidence="2" id="KW-1003">Cell membrane</keyword>
<name>A0A2W5B2K4_9CORY</name>
<gene>
    <name evidence="15" type="ORF">DI609_07715</name>
</gene>
<dbReference type="GO" id="GO:0018104">
    <property type="term" value="P:peptidoglycan-protein cross-linking"/>
    <property type="evidence" value="ECO:0007669"/>
    <property type="project" value="TreeGrafter"/>
</dbReference>
<dbReference type="Gene3D" id="2.40.440.10">
    <property type="entry name" value="L,D-transpeptidase catalytic domain-like"/>
    <property type="match status" value="1"/>
</dbReference>
<evidence type="ECO:0000256" key="9">
    <source>
        <dbReference type="ARBA" id="ARBA00023288"/>
    </source>
</evidence>
<evidence type="ECO:0000256" key="4">
    <source>
        <dbReference type="ARBA" id="ARBA00022729"/>
    </source>
</evidence>
<dbReference type="Gene3D" id="2.60.40.3710">
    <property type="match status" value="1"/>
</dbReference>
<dbReference type="InterPro" id="IPR038063">
    <property type="entry name" value="Transpep_catalytic_dom"/>
</dbReference>
<keyword evidence="11 13" id="KW-0961">Cell wall biogenesis/degradation</keyword>
<dbReference type="Proteomes" id="UP000249451">
    <property type="component" value="Unassembled WGS sequence"/>
</dbReference>
<dbReference type="GO" id="GO:0071555">
    <property type="term" value="P:cell wall organization"/>
    <property type="evidence" value="ECO:0007669"/>
    <property type="project" value="UniProtKB-UniRule"/>
</dbReference>
<keyword evidence="5 13" id="KW-0133">Cell shape</keyword>
<evidence type="ECO:0000313" key="16">
    <source>
        <dbReference type="Proteomes" id="UP000249451"/>
    </source>
</evidence>
<keyword evidence="7" id="KW-0472">Membrane</keyword>
<evidence type="ECO:0000256" key="1">
    <source>
        <dbReference type="ARBA" id="ARBA00004752"/>
    </source>
</evidence>
<evidence type="ECO:0000256" key="12">
    <source>
        <dbReference type="ARBA" id="ARBA00060592"/>
    </source>
</evidence>
<comment type="pathway">
    <text evidence="12">Glycan biosynthesis.</text>
</comment>
<evidence type="ECO:0000256" key="2">
    <source>
        <dbReference type="ARBA" id="ARBA00022475"/>
    </source>
</evidence>
<dbReference type="CDD" id="cd13432">
    <property type="entry name" value="LDT_IgD_like_2"/>
    <property type="match status" value="1"/>
</dbReference>
<dbReference type="PANTHER" id="PTHR30582:SF2">
    <property type="entry name" value="L,D-TRANSPEPTIDASE YCIB-RELATED"/>
    <property type="match status" value="1"/>
</dbReference>
<comment type="caution">
    <text evidence="15">The sequence shown here is derived from an EMBL/GenBank/DDBJ whole genome shotgun (WGS) entry which is preliminary data.</text>
</comment>
<dbReference type="Pfam" id="PF17964">
    <property type="entry name" value="Big_10"/>
    <property type="match status" value="1"/>
</dbReference>
<evidence type="ECO:0000256" key="10">
    <source>
        <dbReference type="ARBA" id="ARBA00023315"/>
    </source>
</evidence>
<dbReference type="CDD" id="cd16913">
    <property type="entry name" value="YkuD_like"/>
    <property type="match status" value="1"/>
</dbReference>
<dbReference type="EMBL" id="QFNY01000176">
    <property type="protein sequence ID" value="PZO99726.1"/>
    <property type="molecule type" value="Genomic_DNA"/>
</dbReference>
<keyword evidence="8" id="KW-0564">Palmitate</keyword>
<dbReference type="AlphaFoldDB" id="A0A2W5B2K4"/>